<protein>
    <recommendedName>
        <fullName evidence="5">Integral membrane protein</fullName>
    </recommendedName>
</protein>
<feature type="region of interest" description="Disordered" evidence="1">
    <location>
        <begin position="140"/>
        <end position="166"/>
    </location>
</feature>
<keyword evidence="2" id="KW-0812">Transmembrane</keyword>
<accession>A0A516Q111</accession>
<evidence type="ECO:0000256" key="1">
    <source>
        <dbReference type="SAM" id="MobiDB-lite"/>
    </source>
</evidence>
<evidence type="ECO:0000313" key="3">
    <source>
        <dbReference type="EMBL" id="QDP97120.1"/>
    </source>
</evidence>
<feature type="transmembrane region" description="Helical" evidence="2">
    <location>
        <begin position="110"/>
        <end position="130"/>
    </location>
</feature>
<dbReference type="Proteomes" id="UP000319263">
    <property type="component" value="Chromosome"/>
</dbReference>
<feature type="transmembrane region" description="Helical" evidence="2">
    <location>
        <begin position="24"/>
        <end position="47"/>
    </location>
</feature>
<evidence type="ECO:0000313" key="4">
    <source>
        <dbReference type="Proteomes" id="UP000319263"/>
    </source>
</evidence>
<keyword evidence="2" id="KW-1133">Transmembrane helix</keyword>
<feature type="transmembrane region" description="Helical" evidence="2">
    <location>
        <begin position="53"/>
        <end position="75"/>
    </location>
</feature>
<dbReference type="RefSeq" id="WP_143987081.1">
    <property type="nucleotide sequence ID" value="NZ_CP041692.1"/>
</dbReference>
<reference evidence="3 4" key="1">
    <citation type="submission" date="2019-07" db="EMBL/GenBank/DDBJ databases">
        <title>Microlunatus dokdonensis sp. nov. isolated from the rhizospheric soil of the wild plant Elymus tsukushiensis.</title>
        <authorList>
            <person name="Ghim S.-Y."/>
            <person name="Hwang Y.-J."/>
            <person name="Son J.-S."/>
            <person name="Shin J.-H."/>
        </authorList>
    </citation>
    <scope>NUCLEOTIDE SEQUENCE [LARGE SCALE GENOMIC DNA]</scope>
    <source>
        <strain evidence="3 4">KUDC0627</strain>
    </source>
</reference>
<dbReference type="KEGG" id="mik:FOE78_15355"/>
<evidence type="ECO:0000256" key="2">
    <source>
        <dbReference type="SAM" id="Phobius"/>
    </source>
</evidence>
<feature type="compositionally biased region" description="Basic residues" evidence="1">
    <location>
        <begin position="154"/>
        <end position="166"/>
    </location>
</feature>
<dbReference type="EMBL" id="CP041692">
    <property type="protein sequence ID" value="QDP97120.1"/>
    <property type="molecule type" value="Genomic_DNA"/>
</dbReference>
<keyword evidence="4" id="KW-1185">Reference proteome</keyword>
<sequence>MNRPQDRTPQSTEPAGAAGSARPALWVAAGVMWFEALAVIVYGVLIITRMTNVAAGVGYGVAGMLIAWGVALALVGRGIALGRQWSRGPAVALQLLHLPLAWGFKGSIGWLSAALFVTAAIVLVCIFLPASTAVFTEGRRLPGSEADNPSPKGSGRKQSGRPAKRR</sequence>
<keyword evidence="2" id="KW-0472">Membrane</keyword>
<organism evidence="3 4">
    <name type="scientific">Microlunatus elymi</name>
    <dbReference type="NCBI Taxonomy" id="2596828"/>
    <lineage>
        <taxon>Bacteria</taxon>
        <taxon>Bacillati</taxon>
        <taxon>Actinomycetota</taxon>
        <taxon>Actinomycetes</taxon>
        <taxon>Propionibacteriales</taxon>
        <taxon>Propionibacteriaceae</taxon>
        <taxon>Microlunatus</taxon>
    </lineage>
</organism>
<gene>
    <name evidence="3" type="ORF">FOE78_15355</name>
</gene>
<evidence type="ECO:0008006" key="5">
    <source>
        <dbReference type="Google" id="ProtNLM"/>
    </source>
</evidence>
<dbReference type="AlphaFoldDB" id="A0A516Q111"/>
<name>A0A516Q111_9ACTN</name>
<dbReference type="OrthoDB" id="3733909at2"/>
<proteinExistence type="predicted"/>